<keyword evidence="1" id="KW-1133">Transmembrane helix</keyword>
<dbReference type="OrthoDB" id="9795813at2"/>
<accession>A0A1I4KWG0</accession>
<dbReference type="Pfam" id="PF09515">
    <property type="entry name" value="Thia_YuaJ"/>
    <property type="match status" value="1"/>
</dbReference>
<dbReference type="STRING" id="29563.SAMN02983006_02138"/>
<evidence type="ECO:0000313" key="3">
    <source>
        <dbReference type="Proteomes" id="UP000199006"/>
    </source>
</evidence>
<keyword evidence="3" id="KW-1185">Reference proteome</keyword>
<feature type="transmembrane region" description="Helical" evidence="1">
    <location>
        <begin position="112"/>
        <end position="137"/>
    </location>
</feature>
<protein>
    <submittedName>
        <fullName evidence="2">Thiamine transporter</fullName>
    </submittedName>
</protein>
<dbReference type="InterPro" id="IPR012651">
    <property type="entry name" value="Thia_Transptr_ThiT"/>
</dbReference>
<gene>
    <name evidence="2" type="ORF">SAMN02983006_02138</name>
</gene>
<keyword evidence="1" id="KW-0472">Membrane</keyword>
<dbReference type="GO" id="GO:0005886">
    <property type="term" value="C:plasma membrane"/>
    <property type="evidence" value="ECO:0007669"/>
    <property type="project" value="InterPro"/>
</dbReference>
<feature type="transmembrane region" description="Helical" evidence="1">
    <location>
        <begin position="143"/>
        <end position="170"/>
    </location>
</feature>
<dbReference type="EMBL" id="FOTI01000034">
    <property type="protein sequence ID" value="SFL82859.1"/>
    <property type="molecule type" value="Genomic_DNA"/>
</dbReference>
<name>A0A1I4KWG0_9FIRM</name>
<dbReference type="Proteomes" id="UP000199006">
    <property type="component" value="Unassembled WGS sequence"/>
</dbReference>
<dbReference type="RefSeq" id="WP_089862184.1">
    <property type="nucleotide sequence ID" value="NZ_FOTI01000034.1"/>
</dbReference>
<sequence>MDNKISTRMMAEIGVAVALAVVLNFIKLWRMPQGGSVSLEMLPIFIVTFRWGIGAGMFSGLAYGLLQLMFGAYIIHPVQLILDYPLPYMILGIAGLFNIYKSGKISSVKLLGAVLTAGLARLVVHVLSGVIFFSSYAPEGQNVWIYSIIYNASFLIPTIIVNYLAVLIVIKALENNN</sequence>
<dbReference type="Gene3D" id="1.10.1760.20">
    <property type="match status" value="1"/>
</dbReference>
<organism evidence="2 3">
    <name type="scientific">Halanaerobium salsuginis</name>
    <dbReference type="NCBI Taxonomy" id="29563"/>
    <lineage>
        <taxon>Bacteria</taxon>
        <taxon>Bacillati</taxon>
        <taxon>Bacillota</taxon>
        <taxon>Clostridia</taxon>
        <taxon>Halanaerobiales</taxon>
        <taxon>Halanaerobiaceae</taxon>
        <taxon>Halanaerobium</taxon>
    </lineage>
</organism>
<proteinExistence type="predicted"/>
<feature type="transmembrane region" description="Helical" evidence="1">
    <location>
        <begin position="81"/>
        <end position="100"/>
    </location>
</feature>
<evidence type="ECO:0000313" key="2">
    <source>
        <dbReference type="EMBL" id="SFL82859.1"/>
    </source>
</evidence>
<keyword evidence="1" id="KW-0812">Transmembrane</keyword>
<dbReference type="GO" id="GO:0015234">
    <property type="term" value="F:thiamine transmembrane transporter activity"/>
    <property type="evidence" value="ECO:0007669"/>
    <property type="project" value="InterPro"/>
</dbReference>
<dbReference type="AlphaFoldDB" id="A0A1I4KWG0"/>
<reference evidence="2 3" key="1">
    <citation type="submission" date="2016-10" db="EMBL/GenBank/DDBJ databases">
        <authorList>
            <person name="de Groot N.N."/>
        </authorList>
    </citation>
    <scope>NUCLEOTIDE SEQUENCE [LARGE SCALE GENOMIC DNA]</scope>
    <source>
        <strain evidence="2 3">ATCC 51327</strain>
    </source>
</reference>
<feature type="transmembrane region" description="Helical" evidence="1">
    <location>
        <begin position="47"/>
        <end position="75"/>
    </location>
</feature>
<evidence type="ECO:0000256" key="1">
    <source>
        <dbReference type="SAM" id="Phobius"/>
    </source>
</evidence>
<dbReference type="NCBIfam" id="TIGR02357">
    <property type="entry name" value="ECF_ThiT_YuaJ"/>
    <property type="match status" value="1"/>
</dbReference>